<sequence>MTAITSFLGLQYGDIMVHYKNPYENPYEDLMHVLFSGLALQQELKQYQISRGISNSLTTFLLHHIHGKEQDHASWHEAVMMMIPEAWQNDKNMDPQRKDLLEPWDGPVLDNLGNIIKL</sequence>
<organism evidence="1 2">
    <name type="scientific">Smallanthus sonchifolius</name>
    <dbReference type="NCBI Taxonomy" id="185202"/>
    <lineage>
        <taxon>Eukaryota</taxon>
        <taxon>Viridiplantae</taxon>
        <taxon>Streptophyta</taxon>
        <taxon>Embryophyta</taxon>
        <taxon>Tracheophyta</taxon>
        <taxon>Spermatophyta</taxon>
        <taxon>Magnoliopsida</taxon>
        <taxon>eudicotyledons</taxon>
        <taxon>Gunneridae</taxon>
        <taxon>Pentapetalae</taxon>
        <taxon>asterids</taxon>
        <taxon>campanulids</taxon>
        <taxon>Asterales</taxon>
        <taxon>Asteraceae</taxon>
        <taxon>Asteroideae</taxon>
        <taxon>Heliantheae alliance</taxon>
        <taxon>Millerieae</taxon>
        <taxon>Smallanthus</taxon>
    </lineage>
</organism>
<name>A0ACB9J638_9ASTR</name>
<keyword evidence="2" id="KW-1185">Reference proteome</keyword>
<evidence type="ECO:0000313" key="2">
    <source>
        <dbReference type="Proteomes" id="UP001056120"/>
    </source>
</evidence>
<accession>A0ACB9J638</accession>
<gene>
    <name evidence="1" type="ORF">L1987_15254</name>
</gene>
<proteinExistence type="predicted"/>
<comment type="caution">
    <text evidence="1">The sequence shown here is derived from an EMBL/GenBank/DDBJ whole genome shotgun (WGS) entry which is preliminary data.</text>
</comment>
<dbReference type="EMBL" id="CM042022">
    <property type="protein sequence ID" value="KAI3815582.1"/>
    <property type="molecule type" value="Genomic_DNA"/>
</dbReference>
<reference evidence="1 2" key="2">
    <citation type="journal article" date="2022" name="Mol. Ecol. Resour.">
        <title>The genomes of chicory, endive, great burdock and yacon provide insights into Asteraceae paleo-polyploidization history and plant inulin production.</title>
        <authorList>
            <person name="Fan W."/>
            <person name="Wang S."/>
            <person name="Wang H."/>
            <person name="Wang A."/>
            <person name="Jiang F."/>
            <person name="Liu H."/>
            <person name="Zhao H."/>
            <person name="Xu D."/>
            <person name="Zhang Y."/>
        </authorList>
    </citation>
    <scope>NUCLEOTIDE SEQUENCE [LARGE SCALE GENOMIC DNA]</scope>
    <source>
        <strain evidence="2">cv. Yunnan</strain>
        <tissue evidence="1">Leaves</tissue>
    </source>
</reference>
<protein>
    <submittedName>
        <fullName evidence="1">Uncharacterized protein</fullName>
    </submittedName>
</protein>
<dbReference type="Proteomes" id="UP001056120">
    <property type="component" value="Linkage Group LG05"/>
</dbReference>
<evidence type="ECO:0000313" key="1">
    <source>
        <dbReference type="EMBL" id="KAI3815582.1"/>
    </source>
</evidence>
<reference evidence="2" key="1">
    <citation type="journal article" date="2022" name="Mol. Ecol. Resour.">
        <title>The genomes of chicory, endive, great burdock and yacon provide insights into Asteraceae palaeo-polyploidization history and plant inulin production.</title>
        <authorList>
            <person name="Fan W."/>
            <person name="Wang S."/>
            <person name="Wang H."/>
            <person name="Wang A."/>
            <person name="Jiang F."/>
            <person name="Liu H."/>
            <person name="Zhao H."/>
            <person name="Xu D."/>
            <person name="Zhang Y."/>
        </authorList>
    </citation>
    <scope>NUCLEOTIDE SEQUENCE [LARGE SCALE GENOMIC DNA]</scope>
    <source>
        <strain evidence="2">cv. Yunnan</strain>
    </source>
</reference>